<dbReference type="OrthoDB" id="2470482at2759"/>
<reference evidence="1" key="1">
    <citation type="submission" date="2021-06" db="EMBL/GenBank/DDBJ databases">
        <authorList>
            <person name="Kallberg Y."/>
            <person name="Tangrot J."/>
            <person name="Rosling A."/>
        </authorList>
    </citation>
    <scope>NUCLEOTIDE SEQUENCE</scope>
    <source>
        <strain evidence="1">UK204</strain>
    </source>
</reference>
<comment type="caution">
    <text evidence="1">The sequence shown here is derived from an EMBL/GenBank/DDBJ whole genome shotgun (WGS) entry which is preliminary data.</text>
</comment>
<dbReference type="EMBL" id="CAJVPQ010020491">
    <property type="protein sequence ID" value="CAG8756263.1"/>
    <property type="molecule type" value="Genomic_DNA"/>
</dbReference>
<sequence>KRQRESASTNFSSKKQCIVPEISCFCPSVDVPLQADGSINILETVKST</sequence>
<proteinExistence type="predicted"/>
<feature type="non-terminal residue" evidence="1">
    <location>
        <position position="48"/>
    </location>
</feature>
<protein>
    <submittedName>
        <fullName evidence="1">922_t:CDS:1</fullName>
    </submittedName>
</protein>
<dbReference type="Proteomes" id="UP000789570">
    <property type="component" value="Unassembled WGS sequence"/>
</dbReference>
<organism evidence="1 2">
    <name type="scientific">Funneliformis caledonium</name>
    <dbReference type="NCBI Taxonomy" id="1117310"/>
    <lineage>
        <taxon>Eukaryota</taxon>
        <taxon>Fungi</taxon>
        <taxon>Fungi incertae sedis</taxon>
        <taxon>Mucoromycota</taxon>
        <taxon>Glomeromycotina</taxon>
        <taxon>Glomeromycetes</taxon>
        <taxon>Glomerales</taxon>
        <taxon>Glomeraceae</taxon>
        <taxon>Funneliformis</taxon>
    </lineage>
</organism>
<gene>
    <name evidence="1" type="ORF">FCALED_LOCUS16638</name>
</gene>
<keyword evidence="2" id="KW-1185">Reference proteome</keyword>
<evidence type="ECO:0000313" key="1">
    <source>
        <dbReference type="EMBL" id="CAG8756263.1"/>
    </source>
</evidence>
<dbReference type="AlphaFoldDB" id="A0A9N9NR75"/>
<accession>A0A9N9NR75</accession>
<name>A0A9N9NR75_9GLOM</name>
<evidence type="ECO:0000313" key="2">
    <source>
        <dbReference type="Proteomes" id="UP000789570"/>
    </source>
</evidence>
<feature type="non-terminal residue" evidence="1">
    <location>
        <position position="1"/>
    </location>
</feature>